<sequence length="103" mass="11696">MQNEKAIINLRFKSNLTIEKVCEISNTRKNLLKNTKGLVSLFLYINEETNTIGGTYIFKNLQLARTYLKQFLTDGLGPKYGVIPMTLKIDVASLKDEIQGKNI</sequence>
<proteinExistence type="predicted"/>
<keyword evidence="2" id="KW-1185">Reference proteome</keyword>
<dbReference type="RefSeq" id="WP_091411195.1">
    <property type="nucleotide sequence ID" value="NZ_FOAB01000007.1"/>
</dbReference>
<dbReference type="EMBL" id="FOAB01000007">
    <property type="protein sequence ID" value="SEL95447.1"/>
    <property type="molecule type" value="Genomic_DNA"/>
</dbReference>
<gene>
    <name evidence="1" type="ORF">SAMN04487910_3703</name>
</gene>
<evidence type="ECO:0000313" key="2">
    <source>
        <dbReference type="Proteomes" id="UP000198521"/>
    </source>
</evidence>
<dbReference type="InterPro" id="IPR011008">
    <property type="entry name" value="Dimeric_a/b-barrel"/>
</dbReference>
<dbReference type="SUPFAM" id="SSF54909">
    <property type="entry name" value="Dimeric alpha+beta barrel"/>
    <property type="match status" value="1"/>
</dbReference>
<dbReference type="Proteomes" id="UP000198521">
    <property type="component" value="Unassembled WGS sequence"/>
</dbReference>
<accession>A0A1H7UGR3</accession>
<dbReference type="AlphaFoldDB" id="A0A1H7UGR3"/>
<dbReference type="Gene3D" id="3.30.70.100">
    <property type="match status" value="1"/>
</dbReference>
<dbReference type="OrthoDB" id="1163462at2"/>
<protein>
    <submittedName>
        <fullName evidence="1">Uncharacterized protein</fullName>
    </submittedName>
</protein>
<reference evidence="2" key="1">
    <citation type="submission" date="2016-10" db="EMBL/GenBank/DDBJ databases">
        <authorList>
            <person name="Varghese N."/>
            <person name="Submissions S."/>
        </authorList>
    </citation>
    <scope>NUCLEOTIDE SEQUENCE [LARGE SCALE GENOMIC DNA]</scope>
    <source>
        <strain evidence="2">DSM 25232 / NCIMB 14723 / 92V</strain>
    </source>
</reference>
<evidence type="ECO:0000313" key="1">
    <source>
        <dbReference type="EMBL" id="SEL95447.1"/>
    </source>
</evidence>
<name>A0A1H7UGR3_AQUAM</name>
<organism evidence="1 2">
    <name type="scientific">Aquimarina amphilecti</name>
    <dbReference type="NCBI Taxonomy" id="1038014"/>
    <lineage>
        <taxon>Bacteria</taxon>
        <taxon>Pseudomonadati</taxon>
        <taxon>Bacteroidota</taxon>
        <taxon>Flavobacteriia</taxon>
        <taxon>Flavobacteriales</taxon>
        <taxon>Flavobacteriaceae</taxon>
        <taxon>Aquimarina</taxon>
    </lineage>
</organism>